<keyword evidence="6" id="KW-0090">Biological rhythms</keyword>
<gene>
    <name evidence="13 14" type="primary">atf4a</name>
    <name evidence="13" type="synonym">atf4</name>
    <name evidence="13" type="synonym">atf4b1</name>
    <name evidence="13" type="synonym">wu:fj01c08</name>
    <name evidence="13" type="synonym">wu:fk30b04</name>
    <name evidence="13" type="synonym">zgc:85951</name>
</gene>
<dbReference type="Pfam" id="PF00170">
    <property type="entry name" value="bZIP_1"/>
    <property type="match status" value="1"/>
</dbReference>
<evidence type="ECO:0000256" key="9">
    <source>
        <dbReference type="ARBA" id="ARBA00023163"/>
    </source>
</evidence>
<dbReference type="SMART" id="SM00338">
    <property type="entry name" value="BRLZ"/>
    <property type="match status" value="1"/>
</dbReference>
<evidence type="ECO:0000256" key="2">
    <source>
        <dbReference type="ARBA" id="ARBA00007163"/>
    </source>
</evidence>
<evidence type="ECO:0000313" key="14">
    <source>
        <dbReference type="ZFIN" id="ZDB-GENE-040426-2340"/>
    </source>
</evidence>
<dbReference type="GO" id="GO:0042981">
    <property type="term" value="P:regulation of apoptotic process"/>
    <property type="evidence" value="ECO:0007669"/>
    <property type="project" value="UniProtKB-ARBA"/>
</dbReference>
<name>A0A8M2BJE3_DANRE</name>
<evidence type="ECO:0000256" key="1">
    <source>
        <dbReference type="ARBA" id="ARBA00004123"/>
    </source>
</evidence>
<evidence type="ECO:0000256" key="5">
    <source>
        <dbReference type="ARBA" id="ARBA00023015"/>
    </source>
</evidence>
<dbReference type="PROSITE" id="PS00036">
    <property type="entry name" value="BZIP_BASIC"/>
    <property type="match status" value="1"/>
</dbReference>
<dbReference type="AGR" id="ZFIN:ZDB-GENE-040426-2340"/>
<comment type="similarity">
    <text evidence="2">Belongs to the bZIP family.</text>
</comment>
<evidence type="ECO:0000256" key="8">
    <source>
        <dbReference type="ARBA" id="ARBA00023159"/>
    </source>
</evidence>
<dbReference type="Gene3D" id="1.20.5.170">
    <property type="match status" value="1"/>
</dbReference>
<dbReference type="OrthoDB" id="5847285at2759"/>
<dbReference type="InterPro" id="IPR046347">
    <property type="entry name" value="bZIP_sf"/>
</dbReference>
<evidence type="ECO:0000256" key="4">
    <source>
        <dbReference type="ARBA" id="ARBA00022491"/>
    </source>
</evidence>
<dbReference type="GO" id="GO:0048511">
    <property type="term" value="P:rhythmic process"/>
    <property type="evidence" value="ECO:0007669"/>
    <property type="project" value="UniProtKB-KW"/>
</dbReference>
<dbReference type="ZFIN" id="ZDB-GENE-040426-2340">
    <property type="gene designation" value="atf4a"/>
</dbReference>
<dbReference type="AlphaFoldDB" id="A0A8M2BJE3"/>
<dbReference type="PANTHER" id="PTHR13044">
    <property type="entry name" value="ACTIVATING TRANSCRIPTION FACTOR ATF 4/5"/>
    <property type="match status" value="1"/>
</dbReference>
<dbReference type="InterPro" id="IPR004827">
    <property type="entry name" value="bZIP"/>
</dbReference>
<dbReference type="GO" id="GO:0001228">
    <property type="term" value="F:DNA-binding transcription activator activity, RNA polymerase II-specific"/>
    <property type="evidence" value="ECO:0000318"/>
    <property type="project" value="GO_Central"/>
</dbReference>
<keyword evidence="9" id="KW-0804">Transcription</keyword>
<dbReference type="PANTHER" id="PTHR13044:SF2">
    <property type="entry name" value="CYCLIC AMP-DEPENDENT TRANSCRIPTION FACTOR ATF-4"/>
    <property type="match status" value="1"/>
</dbReference>
<evidence type="ECO:0000256" key="7">
    <source>
        <dbReference type="ARBA" id="ARBA00023125"/>
    </source>
</evidence>
<reference evidence="13" key="1">
    <citation type="submission" date="2025-08" db="UniProtKB">
        <authorList>
            <consortium name="RefSeq"/>
        </authorList>
    </citation>
    <scope>IDENTIFICATION</scope>
    <source>
        <strain evidence="13">Tuebingen</strain>
        <tissue evidence="13">Fibroblasts and whole tissue</tissue>
    </source>
</reference>
<dbReference type="GO" id="GO:0005634">
    <property type="term" value="C:nucleus"/>
    <property type="evidence" value="ECO:0000318"/>
    <property type="project" value="GO_Central"/>
</dbReference>
<dbReference type="GeneID" id="406514"/>
<dbReference type="PROSITE" id="PS50217">
    <property type="entry name" value="BZIP"/>
    <property type="match status" value="1"/>
</dbReference>
<dbReference type="FunFam" id="1.20.5.170:FF:000021">
    <property type="entry name" value="Cyclic AMP-dependent transcription factor ATF-4"/>
    <property type="match status" value="1"/>
</dbReference>
<dbReference type="GO" id="GO:1990590">
    <property type="term" value="C:ATF1-ATF4 transcription factor complex"/>
    <property type="evidence" value="ECO:0000318"/>
    <property type="project" value="GO_Central"/>
</dbReference>
<dbReference type="FunCoup" id="A0A8M2BJE3">
    <property type="interactions" value="724"/>
</dbReference>
<evidence type="ECO:0000313" key="12">
    <source>
        <dbReference type="Proteomes" id="UP000000437"/>
    </source>
</evidence>
<keyword evidence="5" id="KW-0805">Transcription regulation</keyword>
<protein>
    <recommendedName>
        <fullName evidence="3">Cyclic AMP-dependent transcription factor ATF-4</fullName>
    </recommendedName>
    <alternativeName>
        <fullName evidence="11">Activating transcription factor 4</fullName>
    </alternativeName>
</protein>
<dbReference type="SUPFAM" id="SSF57959">
    <property type="entry name" value="Leucine zipper domain"/>
    <property type="match status" value="1"/>
</dbReference>
<dbReference type="GO" id="GO:1990589">
    <property type="term" value="C:ATF4-CREB1 transcription factor complex"/>
    <property type="evidence" value="ECO:0000318"/>
    <property type="project" value="GO_Central"/>
</dbReference>
<dbReference type="Proteomes" id="UP000000437">
    <property type="component" value="Chromosome 6"/>
</dbReference>
<organism evidence="12 13">
    <name type="scientific">Danio rerio</name>
    <name type="common">Zebrafish</name>
    <name type="synonym">Brachydanio rerio</name>
    <dbReference type="NCBI Taxonomy" id="7955"/>
    <lineage>
        <taxon>Eukaryota</taxon>
        <taxon>Metazoa</taxon>
        <taxon>Chordata</taxon>
        <taxon>Craniata</taxon>
        <taxon>Vertebrata</taxon>
        <taxon>Euteleostomi</taxon>
        <taxon>Actinopterygii</taxon>
        <taxon>Neopterygii</taxon>
        <taxon>Teleostei</taxon>
        <taxon>Ostariophysi</taxon>
        <taxon>Cypriniformes</taxon>
        <taxon>Danionidae</taxon>
        <taxon>Danioninae</taxon>
        <taxon>Danio</taxon>
    </lineage>
</organism>
<keyword evidence="4" id="KW-0678">Repressor</keyword>
<accession>A0A8M2BJE3</accession>
<proteinExistence type="inferred from homology"/>
<keyword evidence="12" id="KW-1185">Reference proteome</keyword>
<dbReference type="GO" id="GO:0006357">
    <property type="term" value="P:regulation of transcription by RNA polymerase II"/>
    <property type="evidence" value="ECO:0000318"/>
    <property type="project" value="GO_Central"/>
</dbReference>
<sequence>MSLCVGDAGALLLGPWPLTADPRGPLLDQDEESSVLEGSWSPSSSSSSSLSSFSPPASGDAPSELLSLSWQPSDVLLTEQSTGDVFPGMDWMTEKLDLNDFDLDSLIGSCDSEDPPGSPEDLLACLDSSMDLDLDSIPFGSADLDLPLGLDLPLPEEIKSEPLSPAPSVPSPPEEAPQDENTEVPVLHPAGIMLSLSPSHIVVLLTPKEEQNISDCSDSDSGISVSGSPAHQSDLEPSSRAKPYSRPDPEASPALKGRVKTSSGAPKVEKKLKKMEQNKTAATRYRQKKRVEQESLNSECSELEKKNRELSEKADSLSREIQYLRDLLEEMRTAKQRKSKR</sequence>
<evidence type="ECO:0000256" key="3">
    <source>
        <dbReference type="ARBA" id="ARBA00018846"/>
    </source>
</evidence>
<keyword evidence="8" id="KW-0010">Activator</keyword>
<dbReference type="CTD" id="406514"/>
<evidence type="ECO:0000256" key="11">
    <source>
        <dbReference type="ARBA" id="ARBA00032136"/>
    </source>
</evidence>
<dbReference type="RefSeq" id="XP_005172112.2">
    <property type="nucleotide sequence ID" value="XM_005172055.6"/>
</dbReference>
<comment type="subcellular location">
    <subcellularLocation>
        <location evidence="1">Nucleus</location>
    </subcellularLocation>
</comment>
<keyword evidence="10" id="KW-0539">Nucleus</keyword>
<keyword evidence="7" id="KW-0238">DNA-binding</keyword>
<dbReference type="CDD" id="cd14692">
    <property type="entry name" value="bZIP_ATF4"/>
    <property type="match status" value="1"/>
</dbReference>
<dbReference type="GO" id="GO:0000977">
    <property type="term" value="F:RNA polymerase II transcription regulatory region sequence-specific DNA binding"/>
    <property type="evidence" value="ECO:0000318"/>
    <property type="project" value="GO_Central"/>
</dbReference>
<evidence type="ECO:0000313" key="13">
    <source>
        <dbReference type="RefSeq" id="XP_005172112.2"/>
    </source>
</evidence>
<evidence type="ECO:0000256" key="6">
    <source>
        <dbReference type="ARBA" id="ARBA00023108"/>
    </source>
</evidence>
<evidence type="ECO:0000256" key="10">
    <source>
        <dbReference type="ARBA" id="ARBA00023242"/>
    </source>
</evidence>